<dbReference type="Proteomes" id="UP000063387">
    <property type="component" value="Chromosome"/>
</dbReference>
<gene>
    <name evidence="2" type="ORF">LOKO_00651</name>
</gene>
<accession>A0A109UKZ6</accession>
<protein>
    <recommendedName>
        <fullName evidence="1">SprT-like domain-containing protein</fullName>
    </recommendedName>
</protein>
<evidence type="ECO:0000259" key="1">
    <source>
        <dbReference type="SMART" id="SM00731"/>
    </source>
</evidence>
<dbReference type="Pfam" id="PF10263">
    <property type="entry name" value="SprT-like"/>
    <property type="match status" value="1"/>
</dbReference>
<dbReference type="PANTHER" id="PTHR38773:SF1">
    <property type="entry name" value="PROTEIN SPRT"/>
    <property type="match status" value="1"/>
</dbReference>
<reference evidence="2 3" key="1">
    <citation type="journal article" date="2016" name="Genome Announc.">
        <title>Draft Genome Sequence of 'Halomonas chromatireducens' Strain AGD 8-3, a Haloalkaliphilic Chromate- and Selenite-Reducing Gammaproteobacterium.</title>
        <authorList>
            <person name="Sharko F.S."/>
            <person name="Shapovalova A.A."/>
            <person name="Tsygankova S.V."/>
            <person name="Komova A.V."/>
            <person name="Boulygina E.S."/>
            <person name="Teslyuk A.B."/>
            <person name="Gotovtsev P.M."/>
            <person name="Namsaraev Z.B."/>
            <person name="Khijniak T.V."/>
            <person name="Nedoluzhko A.V."/>
            <person name="Vasilov R.G."/>
        </authorList>
    </citation>
    <scope>NUCLEOTIDE SEQUENCE [LARGE SCALE GENOMIC DNA]</scope>
    <source>
        <strain evidence="2 3">AGD 8-3</strain>
    </source>
</reference>
<sequence length="196" mass="22533">MNLPATVLKRPIAASNRPALPDPGATWLNQLDDSALQQALLDRVDAAWSLCVEVHPDLPRPRVWCDLRGKCAGQAHYGRGGLRFNPVLYRENRHAYLVEVVPHEMAHWLVHHLSDGHRARPHGREWRTVMEQLFGLEPRVTHAFDTGRASPAPYRYVCRCREHAFTARRHSLARRGRGYRCRHCAQTLVYQPFVEP</sequence>
<dbReference type="InterPro" id="IPR006640">
    <property type="entry name" value="SprT-like_domain"/>
</dbReference>
<dbReference type="SMART" id="SM00731">
    <property type="entry name" value="SprT"/>
    <property type="match status" value="1"/>
</dbReference>
<dbReference type="OrthoDB" id="267364at2"/>
<name>A0A109UKZ6_9GAMM</name>
<dbReference type="RefSeq" id="WP_066444946.1">
    <property type="nucleotide sequence ID" value="NZ_CP014226.1"/>
</dbReference>
<organism evidence="2 3">
    <name type="scientific">Halomonas chromatireducens</name>
    <dbReference type="NCBI Taxonomy" id="507626"/>
    <lineage>
        <taxon>Bacteria</taxon>
        <taxon>Pseudomonadati</taxon>
        <taxon>Pseudomonadota</taxon>
        <taxon>Gammaproteobacteria</taxon>
        <taxon>Oceanospirillales</taxon>
        <taxon>Halomonadaceae</taxon>
        <taxon>Halomonas</taxon>
    </lineage>
</organism>
<dbReference type="KEGG" id="hco:LOKO_00651"/>
<feature type="domain" description="SprT-like" evidence="1">
    <location>
        <begin position="38"/>
        <end position="191"/>
    </location>
</feature>
<proteinExistence type="predicted"/>
<reference evidence="2 3" key="2">
    <citation type="submission" date="2016-02" db="EMBL/GenBank/DDBJ databases">
        <authorList>
            <person name="Wen L."/>
            <person name="He K."/>
            <person name="Yang H."/>
        </authorList>
    </citation>
    <scope>NUCLEOTIDE SEQUENCE [LARGE SCALE GENOMIC DNA]</scope>
    <source>
        <strain evidence="2 3">AGD 8-3</strain>
    </source>
</reference>
<dbReference type="STRING" id="507626.LOKO_00651"/>
<dbReference type="PATRIC" id="fig|507626.3.peg.644"/>
<evidence type="ECO:0000313" key="3">
    <source>
        <dbReference type="Proteomes" id="UP000063387"/>
    </source>
</evidence>
<dbReference type="AlphaFoldDB" id="A0A109UKZ6"/>
<keyword evidence="3" id="KW-1185">Reference proteome</keyword>
<evidence type="ECO:0000313" key="2">
    <source>
        <dbReference type="EMBL" id="AMC99737.1"/>
    </source>
</evidence>
<dbReference type="PANTHER" id="PTHR38773">
    <property type="entry name" value="PROTEIN SPRT"/>
    <property type="match status" value="1"/>
</dbReference>
<dbReference type="GO" id="GO:0006950">
    <property type="term" value="P:response to stress"/>
    <property type="evidence" value="ECO:0007669"/>
    <property type="project" value="UniProtKB-ARBA"/>
</dbReference>
<dbReference type="EMBL" id="CP014226">
    <property type="protein sequence ID" value="AMC99737.1"/>
    <property type="molecule type" value="Genomic_DNA"/>
</dbReference>